<gene>
    <name evidence="1" type="ORF">IZO911_LOCUS26907</name>
</gene>
<dbReference type="EMBL" id="CAJNOE010000358">
    <property type="protein sequence ID" value="CAF1171220.1"/>
    <property type="molecule type" value="Genomic_DNA"/>
</dbReference>
<accession>A0A814U8D0</accession>
<dbReference type="InterPro" id="IPR053196">
    <property type="entry name" value="Lipoprotein_YbaY-like"/>
</dbReference>
<dbReference type="Pfam" id="PF09619">
    <property type="entry name" value="YscW"/>
    <property type="match status" value="1"/>
</dbReference>
<evidence type="ECO:0000313" key="1">
    <source>
        <dbReference type="EMBL" id="CAF1171220.1"/>
    </source>
</evidence>
<protein>
    <submittedName>
        <fullName evidence="1">Uncharacterized protein</fullName>
    </submittedName>
</protein>
<name>A0A814U8D0_9BILA</name>
<reference evidence="1" key="1">
    <citation type="submission" date="2021-02" db="EMBL/GenBank/DDBJ databases">
        <authorList>
            <person name="Nowell W R."/>
        </authorList>
    </citation>
    <scope>NUCLEOTIDE SEQUENCE</scope>
</reference>
<organism evidence="1 2">
    <name type="scientific">Adineta steineri</name>
    <dbReference type="NCBI Taxonomy" id="433720"/>
    <lineage>
        <taxon>Eukaryota</taxon>
        <taxon>Metazoa</taxon>
        <taxon>Spiralia</taxon>
        <taxon>Gnathifera</taxon>
        <taxon>Rotifera</taxon>
        <taxon>Eurotatoria</taxon>
        <taxon>Bdelloidea</taxon>
        <taxon>Adinetida</taxon>
        <taxon>Adinetidae</taxon>
        <taxon>Adineta</taxon>
    </lineage>
</organism>
<dbReference type="PANTHER" id="PTHR38013">
    <property type="entry name" value="GLYCOPROTEIN/POLYSACCHARIDE METABOLISM"/>
    <property type="match status" value="1"/>
</dbReference>
<dbReference type="InterPro" id="IPR039366">
    <property type="entry name" value="Pilotin"/>
</dbReference>
<comment type="caution">
    <text evidence="1">The sequence shown here is derived from an EMBL/GenBank/DDBJ whole genome shotgun (WGS) entry which is preliminary data.</text>
</comment>
<proteinExistence type="predicted"/>
<dbReference type="AlphaFoldDB" id="A0A814U8D0"/>
<dbReference type="PANTHER" id="PTHR38013:SF1">
    <property type="entry name" value="GLYCOPROTEIN_POLYSACCHARIDE METABOLISM"/>
    <property type="match status" value="1"/>
</dbReference>
<evidence type="ECO:0000313" key="2">
    <source>
        <dbReference type="Proteomes" id="UP000663860"/>
    </source>
</evidence>
<sequence>MVRRIEGTIFYDKNNEVLNDNHKILIYLDDITLTDVASQDGSYVRKFHTISKKILENQARTFPIEFTLEYDEKDIEKTSNYSIRVRIVADGKTRFITSSNNPVLTKGYGDMVDIKVEKIDLIPIRDIKHQLASFDIGFIDKSLSGACGQTDTCAKNLKILNKTNGMSPSFTQRKQFYEVYRNDSEMNQVNIFMCFHPVGMCELFMPFNRTMIIIASTRYELGRHEKEEWENLNNNLRIIASNPRNIIAGNNLYDAEYIRYFTGIKAIVLTSLCGYTRATYSRRKQKPFLIAPIRNEIFRTLFKSNLTNSLERLKVSINVKYLREVYKHYSYRHLVQHPAIIYVPYQVSTMSLFEQYRMNIPLFFPSLDLLTEWHYNYRVLTNSLERLKVSINVKYLREVYKHYSYRHLVQHPAIIYVPYQVSTMSLFEQYRMNIPLFFPSLDLLTEWHYNYRVVGERTWSGTLGQFKNSSAISGVLSSDIPDPNNEFDRNAIRYWLQFADFYQWPHIIHFNSIDDLAMKLINTNLAEVSQNMKIYNANLTKTLQNQWREIFERIK</sequence>
<dbReference type="Proteomes" id="UP000663860">
    <property type="component" value="Unassembled WGS sequence"/>
</dbReference>